<dbReference type="EMBL" id="VSRR010025623">
    <property type="protein sequence ID" value="MPC67003.1"/>
    <property type="molecule type" value="Genomic_DNA"/>
</dbReference>
<gene>
    <name evidence="1" type="ORF">E2C01_061163</name>
</gene>
<accession>A0A5B7HA03</accession>
<name>A0A5B7HA03_PORTR</name>
<sequence>MGSLGKTEESLGRLGWVWDGMVWVRTYSVVASRVLRPNQVFHVAVSSHGTEGDVQVSAEVGGEQDSGNIILLRQIADLQPDSTQVLKFEVCLILLRVWFV</sequence>
<dbReference type="OrthoDB" id="9998011at2759"/>
<organism evidence="1 2">
    <name type="scientific">Portunus trituberculatus</name>
    <name type="common">Swimming crab</name>
    <name type="synonym">Neptunus trituberculatus</name>
    <dbReference type="NCBI Taxonomy" id="210409"/>
    <lineage>
        <taxon>Eukaryota</taxon>
        <taxon>Metazoa</taxon>
        <taxon>Ecdysozoa</taxon>
        <taxon>Arthropoda</taxon>
        <taxon>Crustacea</taxon>
        <taxon>Multicrustacea</taxon>
        <taxon>Malacostraca</taxon>
        <taxon>Eumalacostraca</taxon>
        <taxon>Eucarida</taxon>
        <taxon>Decapoda</taxon>
        <taxon>Pleocyemata</taxon>
        <taxon>Brachyura</taxon>
        <taxon>Eubrachyura</taxon>
        <taxon>Portunoidea</taxon>
        <taxon>Portunidae</taxon>
        <taxon>Portuninae</taxon>
        <taxon>Portunus</taxon>
    </lineage>
</organism>
<evidence type="ECO:0000313" key="2">
    <source>
        <dbReference type="Proteomes" id="UP000324222"/>
    </source>
</evidence>
<reference evidence="1 2" key="1">
    <citation type="submission" date="2019-05" db="EMBL/GenBank/DDBJ databases">
        <title>Another draft genome of Portunus trituberculatus and its Hox gene families provides insights of decapod evolution.</title>
        <authorList>
            <person name="Jeong J.-H."/>
            <person name="Song I."/>
            <person name="Kim S."/>
            <person name="Choi T."/>
            <person name="Kim D."/>
            <person name="Ryu S."/>
            <person name="Kim W."/>
        </authorList>
    </citation>
    <scope>NUCLEOTIDE SEQUENCE [LARGE SCALE GENOMIC DNA]</scope>
    <source>
        <tissue evidence="1">Muscle</tissue>
    </source>
</reference>
<dbReference type="Gene3D" id="2.60.40.2950">
    <property type="match status" value="1"/>
</dbReference>
<keyword evidence="2" id="KW-1185">Reference proteome</keyword>
<evidence type="ECO:0000313" key="1">
    <source>
        <dbReference type="EMBL" id="MPC67003.1"/>
    </source>
</evidence>
<proteinExistence type="predicted"/>
<dbReference type="Proteomes" id="UP000324222">
    <property type="component" value="Unassembled WGS sequence"/>
</dbReference>
<protein>
    <submittedName>
        <fullName evidence="1">Uncharacterized protein</fullName>
    </submittedName>
</protein>
<dbReference type="AlphaFoldDB" id="A0A5B7HA03"/>
<comment type="caution">
    <text evidence="1">The sequence shown here is derived from an EMBL/GenBank/DDBJ whole genome shotgun (WGS) entry which is preliminary data.</text>
</comment>